<dbReference type="EMBL" id="OUUW01000004">
    <property type="protein sequence ID" value="SPP79480.1"/>
    <property type="molecule type" value="Genomic_DNA"/>
</dbReference>
<dbReference type="InterPro" id="IPR050242">
    <property type="entry name" value="JAMM_MPN+_peptidase_M67A"/>
</dbReference>
<evidence type="ECO:0000256" key="7">
    <source>
        <dbReference type="SAM" id="MobiDB-lite"/>
    </source>
</evidence>
<keyword evidence="4" id="KW-0862">Zinc</keyword>
<evidence type="ECO:0000256" key="2">
    <source>
        <dbReference type="ARBA" id="ARBA00022723"/>
    </source>
</evidence>
<feature type="region of interest" description="Disordered" evidence="7">
    <location>
        <begin position="1365"/>
        <end position="1410"/>
    </location>
</feature>
<evidence type="ECO:0000256" key="1">
    <source>
        <dbReference type="ARBA" id="ARBA00022670"/>
    </source>
</evidence>
<dbReference type="OMA" id="KRMEFAS"/>
<feature type="compositionally biased region" description="Polar residues" evidence="7">
    <location>
        <begin position="650"/>
        <end position="659"/>
    </location>
</feature>
<evidence type="ECO:0000256" key="3">
    <source>
        <dbReference type="ARBA" id="ARBA00022801"/>
    </source>
</evidence>
<keyword evidence="5" id="KW-0482">Metalloprotease</keyword>
<dbReference type="PROSITE" id="PS50249">
    <property type="entry name" value="MPN"/>
    <property type="match status" value="1"/>
</dbReference>
<dbReference type="GO" id="GO:0008237">
    <property type="term" value="F:metallopeptidase activity"/>
    <property type="evidence" value="ECO:0007669"/>
    <property type="project" value="UniProtKB-KW"/>
</dbReference>
<feature type="region of interest" description="Disordered" evidence="7">
    <location>
        <begin position="1"/>
        <end position="77"/>
    </location>
</feature>
<feature type="region of interest" description="Disordered" evidence="7">
    <location>
        <begin position="681"/>
        <end position="744"/>
    </location>
</feature>
<evidence type="ECO:0000256" key="4">
    <source>
        <dbReference type="ARBA" id="ARBA00022833"/>
    </source>
</evidence>
<feature type="region of interest" description="Disordered" evidence="7">
    <location>
        <begin position="546"/>
        <end position="594"/>
    </location>
</feature>
<keyword evidence="1" id="KW-0645">Protease</keyword>
<name>A0A3B0JVG5_DROGU</name>
<feature type="region of interest" description="Disordered" evidence="7">
    <location>
        <begin position="92"/>
        <end position="118"/>
    </location>
</feature>
<feature type="domain" description="MPN" evidence="8">
    <location>
        <begin position="282"/>
        <end position="418"/>
    </location>
</feature>
<dbReference type="InterPro" id="IPR037518">
    <property type="entry name" value="MPN"/>
</dbReference>
<proteinExistence type="inferred from homology"/>
<dbReference type="PANTHER" id="PTHR10410">
    <property type="entry name" value="EUKARYOTIC TRANSLATION INITIATION FACTOR 3 -RELATED"/>
    <property type="match status" value="1"/>
</dbReference>
<dbReference type="GO" id="GO:0046872">
    <property type="term" value="F:metal ion binding"/>
    <property type="evidence" value="ECO:0007669"/>
    <property type="project" value="UniProtKB-KW"/>
</dbReference>
<feature type="region of interest" description="Disordered" evidence="7">
    <location>
        <begin position="983"/>
        <end position="1004"/>
    </location>
</feature>
<dbReference type="OrthoDB" id="167806at2759"/>
<feature type="region of interest" description="Disordered" evidence="7">
    <location>
        <begin position="1424"/>
        <end position="1446"/>
    </location>
</feature>
<dbReference type="STRING" id="7266.A0A3B0JVG5"/>
<feature type="compositionally biased region" description="Low complexity" evidence="7">
    <location>
        <begin position="985"/>
        <end position="1004"/>
    </location>
</feature>
<feature type="compositionally biased region" description="Polar residues" evidence="7">
    <location>
        <begin position="1309"/>
        <end position="1324"/>
    </location>
</feature>
<keyword evidence="2" id="KW-0479">Metal-binding</keyword>
<feature type="compositionally biased region" description="Acidic residues" evidence="7">
    <location>
        <begin position="100"/>
        <end position="111"/>
    </location>
</feature>
<feature type="region of interest" description="Disordered" evidence="7">
    <location>
        <begin position="1061"/>
        <end position="1089"/>
    </location>
</feature>
<dbReference type="GO" id="GO:0006508">
    <property type="term" value="P:proteolysis"/>
    <property type="evidence" value="ECO:0007669"/>
    <property type="project" value="UniProtKB-KW"/>
</dbReference>
<reference evidence="10" key="1">
    <citation type="submission" date="2018-01" db="EMBL/GenBank/DDBJ databases">
        <authorList>
            <person name="Alioto T."/>
            <person name="Alioto T."/>
        </authorList>
    </citation>
    <scope>NUCLEOTIDE SEQUENCE [LARGE SCALE GENOMIC DNA]</scope>
</reference>
<evidence type="ECO:0000256" key="5">
    <source>
        <dbReference type="ARBA" id="ARBA00023049"/>
    </source>
</evidence>
<feature type="compositionally biased region" description="Low complexity" evidence="7">
    <location>
        <begin position="882"/>
        <end position="896"/>
    </location>
</feature>
<dbReference type="InterPro" id="IPR000555">
    <property type="entry name" value="JAMM/MPN+_dom"/>
</dbReference>
<dbReference type="CDD" id="cd08067">
    <property type="entry name" value="MPN_2A_DUB"/>
    <property type="match status" value="1"/>
</dbReference>
<feature type="compositionally biased region" description="Low complexity" evidence="7">
    <location>
        <begin position="904"/>
        <end position="920"/>
    </location>
</feature>
<accession>A0A3B0JVG5</accession>
<dbReference type="Gene3D" id="3.40.140.10">
    <property type="entry name" value="Cytidine Deaminase, domain 2"/>
    <property type="match status" value="1"/>
</dbReference>
<feature type="compositionally biased region" description="Low complexity" evidence="7">
    <location>
        <begin position="715"/>
        <end position="729"/>
    </location>
</feature>
<dbReference type="FunFam" id="3.40.140.10:FF:000053">
    <property type="entry name" value="MPN domain-containing protein CG4751"/>
    <property type="match status" value="1"/>
</dbReference>
<keyword evidence="10" id="KW-1185">Reference proteome</keyword>
<dbReference type="Proteomes" id="UP000268350">
    <property type="component" value="Unassembled WGS sequence"/>
</dbReference>
<organism evidence="9 10">
    <name type="scientific">Drosophila guanche</name>
    <name type="common">Fruit fly</name>
    <dbReference type="NCBI Taxonomy" id="7266"/>
    <lineage>
        <taxon>Eukaryota</taxon>
        <taxon>Metazoa</taxon>
        <taxon>Ecdysozoa</taxon>
        <taxon>Arthropoda</taxon>
        <taxon>Hexapoda</taxon>
        <taxon>Insecta</taxon>
        <taxon>Pterygota</taxon>
        <taxon>Neoptera</taxon>
        <taxon>Endopterygota</taxon>
        <taxon>Diptera</taxon>
        <taxon>Brachycera</taxon>
        <taxon>Muscomorpha</taxon>
        <taxon>Ephydroidea</taxon>
        <taxon>Drosophilidae</taxon>
        <taxon>Drosophila</taxon>
        <taxon>Sophophora</taxon>
    </lineage>
</organism>
<feature type="region of interest" description="Disordered" evidence="7">
    <location>
        <begin position="1213"/>
        <end position="1238"/>
    </location>
</feature>
<keyword evidence="3" id="KW-0378">Hydrolase</keyword>
<dbReference type="Pfam" id="PF18755">
    <property type="entry name" value="RAMA"/>
    <property type="match status" value="1"/>
</dbReference>
<gene>
    <name evidence="9" type="ORF">DGUA_6G012332</name>
</gene>
<feature type="region of interest" description="Disordered" evidence="7">
    <location>
        <begin position="873"/>
        <end position="922"/>
    </location>
</feature>
<evidence type="ECO:0000313" key="9">
    <source>
        <dbReference type="EMBL" id="SPP79480.1"/>
    </source>
</evidence>
<feature type="region of interest" description="Disordered" evidence="7">
    <location>
        <begin position="641"/>
        <end position="663"/>
    </location>
</feature>
<feature type="compositionally biased region" description="Gly residues" evidence="7">
    <location>
        <begin position="1224"/>
        <end position="1233"/>
    </location>
</feature>
<evidence type="ECO:0000259" key="8">
    <source>
        <dbReference type="PROSITE" id="PS50249"/>
    </source>
</evidence>
<protein>
    <submittedName>
        <fullName evidence="9">Blast:MPN domain-containing protein CG4751</fullName>
    </submittedName>
</protein>
<evidence type="ECO:0000256" key="6">
    <source>
        <dbReference type="ARBA" id="ARBA00061577"/>
    </source>
</evidence>
<sequence>MENGVENGSLVDGDQVDESGENQVVSSSDGEGDGEGDVQQPPPLPLLQTTNNCEGGGERDLSASNAAVADPDPEPTTAVDIAAAPATILDDSLCEKDVDSDVPDDDNDDEAKENYEGFNGTVGRNVTLQTLMAANVLQPGKGLMTIEYLGQKFVGDLLSDGKIKSQETETIFLTPSAWAMHCKRIINPEKKSGCGWASVKYKNKKLDSYKNTYLRKCALQKESTPDDGDPDAERKTDSPEIIVKRTVFAHNSISNRNMVHDANMLIESVPFTSVGKLQPFLITINSSALLLADFHSHLTVREVCGYLGGTWDMNTHTLSITKTYPCRNTRFDRQRAGEVERDIQKMMIQDQLLLVGWYHSHPKFQAEPTLRDCDSQLDYQIRMRGASDLTYTPCVSLILSPYYDENPTLESVVKCIWIVPPNENKQAMEYGRPMLMQYSVLPDKEIPEEVRTEIQLCVDYYSQYRGEVVKFRNIFNNDVTYNEKLKNTLYPKFPSKQSDKALWNWICAVLDCEQEDDFIPPKTIKIIDNDELDVKMETQPSAVAVAGAPNESAGDVKLSSAKEEPLADSVSSMEESARKAEEESSAQAEQKARDLKVMSLQEQLCMPSGLNMNPVRMLSPLATPNPTSSLPAVLPNLAAPSMPPSAATSQLLPPQTPGGSSVGVAAAIPPSVVTTSALTSALTASPRDSPITISNSASPAKFEVPVRASPSPAKSDTSSHTSTSRTRNSPAPSPGKFSVSDIARNSPSITPNKYEAAAAAAALVPPAAACLPTANDLMAASLAQLAGQLPPNFLQADLAALFQQQRKDYGNSSLNQLAAAAAKVGGSKQGNSNAASASAAAAAAAALGGLNDPNVAAAVAAYSNSFNMPLPTGAGGGGGGSSSSNNNNSHSNSNSKSKSERSSKSSSSSSSSNSSSTSNSYKTKLMKELDELKNDPLKMSELIRSPEYAALLLQQAEALGATTLGTLGFGSDYSYLTGAGLGVPSASQPSNSSSGKSSKSSPSTSASASAAAAAAALNADYNNLIQASKLLGYDSYMQQSKQSNDLNAFLQQQMAGLAAAAIPPPSVASSSSKKQQQQHQQQQQQLQQQQQQQQHQLQQQSAQADYTALLQTYTKLFDPNNQFAAAMASNKHMAGAHNELSALLNAGAGVVGGGGGGGSSKQKQKDMGNDMLNQLLQLEKQDSEIKALLYRQNKAAADLDALFATPSGAVVGGGSSSNSMKGSGSSGGAGGTGVQSPSSLSSPAAYYNALAQEKMQDYAAFFQQQHGKYGIPDPLSKTTLAANNMFMSPSALFKIQQESLSAMMMKPPKSTTPSSARTRESSASPALERLTPTKSATSGGGGGGGSSNSNSGSKYNFSAVDLAISSVPSNTPSPSPSDGSSGSSHRRPSPDLSRLYGELAPPGGLLGSGVPKKRMEFASVADLAAPPPAKMPKSSMGDDILNLSHD</sequence>
<feature type="compositionally biased region" description="Low complexity" evidence="7">
    <location>
        <begin position="1365"/>
        <end position="1383"/>
    </location>
</feature>
<dbReference type="InterPro" id="IPR040843">
    <property type="entry name" value="RAMA"/>
</dbReference>
<dbReference type="SUPFAM" id="SSF102712">
    <property type="entry name" value="JAB1/MPN domain"/>
    <property type="match status" value="1"/>
</dbReference>
<comment type="similarity">
    <text evidence="6">Belongs to the peptidase M67 family.</text>
</comment>
<feature type="region of interest" description="Disordered" evidence="7">
    <location>
        <begin position="1305"/>
        <end position="1353"/>
    </location>
</feature>
<dbReference type="Pfam" id="PF01398">
    <property type="entry name" value="JAB"/>
    <property type="match status" value="1"/>
</dbReference>
<evidence type="ECO:0000313" key="10">
    <source>
        <dbReference type="Proteomes" id="UP000268350"/>
    </source>
</evidence>